<evidence type="ECO:0000313" key="1">
    <source>
        <dbReference type="EMBL" id="AFU86724.1"/>
    </source>
</evidence>
<name>K4JNC4_9CAUD</name>
<protein>
    <submittedName>
        <fullName evidence="1">Uncharacterized protein</fullName>
    </submittedName>
</protein>
<keyword evidence="2" id="KW-1185">Reference proteome</keyword>
<evidence type="ECO:0000313" key="2">
    <source>
        <dbReference type="Proteomes" id="UP000000461"/>
    </source>
</evidence>
<sequence>MTAETMTLSFRIEGAALVERARDRVIEGAWEHGLRILVEGLHGMTYEIAIDILMGKYTLGGWSSDPEGVYLTEQDPEDETFKRYKETFDFQFAGVFKDETGRIMRPYAIVDSYGKKDFDSKYRYDHARARGSDEFLSRPVRYHDILGKDPIDWAYRALHYANLPQQDIVKRVKNPGDYHGSIQEMVALFEVIHDYPKLLLPYVTNSAQEAVDKATAAGRRLEKRGYVHEYGLNDPQAEFHAVTTTAIDNLPPQWVIENPAYEPPAPVKALEDFKQGVASAPDEVSAMNRMIVKEVNAGTSMSTAIALARAKMALMGGMAEDPEERMSAINAHLAAEAERAEGKSNETYRKAIQEQAAGDYFDLVYTGKGGEEVTLKVPTAPFEKWCLWRTAGAHLAKPWKRVTYSGLKCFGDDPYHTDWVIGAGLEPEDWPTRSDDPLHKAAWDKRFEVAQSKMGGNLVVLLGTGFVTGKIKHLKPGETLERGQIGVIRNAGPDYVQAAVSAIDNNAALITENGGNVAHLVTEFRDKPLRLVRIADARKIFKDGMEVDLDLDKAWRRIYEGSRGPAPGDLYLPPEWEIQDDA</sequence>
<accession>K4JNC4</accession>
<proteinExistence type="predicted"/>
<reference evidence="1 2" key="1">
    <citation type="journal article" date="2012" name="BMC Genomics">
        <title>The Caulobacter crescentus phage phiCbK: genomics of a canonical phage.</title>
        <authorList>
            <person name="Gill J.J."/>
            <person name="Berry J.D."/>
            <person name="Russell W.K."/>
            <person name="Lessor L."/>
            <person name="Escobar Garcia D.A."/>
            <person name="Hernandez D."/>
            <person name="Kane A."/>
            <person name="Keene J."/>
            <person name="Maddox M."/>
            <person name="Martin R."/>
            <person name="Mohan S."/>
            <person name="Thorn A.M."/>
            <person name="Russell D.H."/>
            <person name="Young R."/>
        </authorList>
    </citation>
    <scope>NUCLEOTIDE SEQUENCE [LARGE SCALE GENOMIC DNA]</scope>
</reference>
<dbReference type="EMBL" id="JX100814">
    <property type="protein sequence ID" value="AFU86724.1"/>
    <property type="molecule type" value="Genomic_DNA"/>
</dbReference>
<dbReference type="OrthoDB" id="29553at10239"/>
<organism evidence="1 2">
    <name type="scientific">Caulobacter phage CcrRogue</name>
    <dbReference type="NCBI Taxonomy" id="2927986"/>
    <lineage>
        <taxon>Viruses</taxon>
        <taxon>Duplodnaviria</taxon>
        <taxon>Heunggongvirae</taxon>
        <taxon>Uroviricota</taxon>
        <taxon>Caudoviricetes</taxon>
        <taxon>Jeanschmidtviridae</taxon>
        <taxon>Poindextervirus</taxon>
        <taxon>Poindextervirus rogue</taxon>
    </lineage>
</organism>
<dbReference type="Proteomes" id="UP000000461">
    <property type="component" value="Segment"/>
</dbReference>
<dbReference type="KEGG" id="vg:13996023"/>
<gene>
    <name evidence="1" type="ORF">CcrRogue_gp242</name>
</gene>